<reference evidence="3" key="1">
    <citation type="submission" date="2023-02" db="EMBL/GenBank/DDBJ databases">
        <authorList>
            <person name="Palmer J.M."/>
        </authorList>
    </citation>
    <scope>NUCLEOTIDE SEQUENCE</scope>
    <source>
        <strain evidence="3">FW57</strain>
    </source>
</reference>
<evidence type="ECO:0000313" key="3">
    <source>
        <dbReference type="EMBL" id="KAG7284455.1"/>
    </source>
</evidence>
<organism evidence="3 4">
    <name type="scientific">Staphylotrichum longicolle</name>
    <dbReference type="NCBI Taxonomy" id="669026"/>
    <lineage>
        <taxon>Eukaryota</taxon>
        <taxon>Fungi</taxon>
        <taxon>Dikarya</taxon>
        <taxon>Ascomycota</taxon>
        <taxon>Pezizomycotina</taxon>
        <taxon>Sordariomycetes</taxon>
        <taxon>Sordariomycetidae</taxon>
        <taxon>Sordariales</taxon>
        <taxon>Chaetomiaceae</taxon>
        <taxon>Staphylotrichum</taxon>
    </lineage>
</organism>
<sequence>MYDPTGSPQSTDARNWSGAISDFHIGEEMASDISSSFAHSKTGDKHDSEGIDGPCTLHGNPDRPFTFVDLPPELRLQIWDAVLQARVDEPQVINIFVKPFNPKRFFGPPSRLTILNKAWLRANDGSSNLHGTNYEARTVAQVFLASHPYQRSHPWSGTPGVLQQTSRRGQKWMGLYWLGRLLERLRIDPERDVLFLNGLDLHPDYAVNPPVKSNCQQPSLLLPEKFGEWMSFSTLQFRHSLQLEDREVDLTSQFRTIIMPVEGLVKQGFAGGSNADDRGLCSTIFRDPMRLPVNGPRDRPGTRTERTFVALIGHYRGRNLQMADLEFVSHDEINKIKREGWEPGQRMAKSVLQRDVLVMEQVWRHWITCMDWENDTYGYSRVRRLRYARVRQKALDRLAPDDLYWADDVYQHKADREGGGER</sequence>
<accession>A0AAD4ENR6</accession>
<keyword evidence="4" id="KW-1185">Reference proteome</keyword>
<dbReference type="InterPro" id="IPR045518">
    <property type="entry name" value="2EXR"/>
</dbReference>
<gene>
    <name evidence="3" type="ORF">NEMBOFW57_010828</name>
</gene>
<dbReference type="AlphaFoldDB" id="A0AAD4ENR6"/>
<protein>
    <recommendedName>
        <fullName evidence="2">2EXR domain-containing protein</fullName>
    </recommendedName>
</protein>
<dbReference type="EMBL" id="JAHCVI010000006">
    <property type="protein sequence ID" value="KAG7284455.1"/>
    <property type="molecule type" value="Genomic_DNA"/>
</dbReference>
<evidence type="ECO:0000313" key="4">
    <source>
        <dbReference type="Proteomes" id="UP001197093"/>
    </source>
</evidence>
<feature type="domain" description="2EXR" evidence="2">
    <location>
        <begin position="67"/>
        <end position="194"/>
    </location>
</feature>
<name>A0AAD4ENR6_9PEZI</name>
<dbReference type="Pfam" id="PF20150">
    <property type="entry name" value="2EXR"/>
    <property type="match status" value="1"/>
</dbReference>
<dbReference type="Proteomes" id="UP001197093">
    <property type="component" value="Unassembled WGS sequence"/>
</dbReference>
<feature type="region of interest" description="Disordered" evidence="1">
    <location>
        <begin position="36"/>
        <end position="58"/>
    </location>
</feature>
<proteinExistence type="predicted"/>
<evidence type="ECO:0000259" key="2">
    <source>
        <dbReference type="Pfam" id="PF20150"/>
    </source>
</evidence>
<evidence type="ECO:0000256" key="1">
    <source>
        <dbReference type="SAM" id="MobiDB-lite"/>
    </source>
</evidence>
<comment type="caution">
    <text evidence="3">The sequence shown here is derived from an EMBL/GenBank/DDBJ whole genome shotgun (WGS) entry which is preliminary data.</text>
</comment>